<proteinExistence type="predicted"/>
<dbReference type="InterPro" id="IPR011009">
    <property type="entry name" value="Kinase-like_dom_sf"/>
</dbReference>
<dbReference type="PANTHER" id="PTHR38248">
    <property type="entry name" value="FUNK1 6"/>
    <property type="match status" value="1"/>
</dbReference>
<feature type="domain" description="Fungal-type protein kinase" evidence="2">
    <location>
        <begin position="179"/>
        <end position="671"/>
    </location>
</feature>
<evidence type="ECO:0000313" key="4">
    <source>
        <dbReference type="Proteomes" id="UP000521872"/>
    </source>
</evidence>
<feature type="compositionally biased region" description="Low complexity" evidence="1">
    <location>
        <begin position="886"/>
        <end position="906"/>
    </location>
</feature>
<evidence type="ECO:0000313" key="3">
    <source>
        <dbReference type="EMBL" id="KAF4623621.1"/>
    </source>
</evidence>
<protein>
    <recommendedName>
        <fullName evidence="2">Fungal-type protein kinase domain-containing protein</fullName>
    </recommendedName>
</protein>
<dbReference type="AlphaFoldDB" id="A0A8H4VUY3"/>
<dbReference type="EMBL" id="JAACJL010000001">
    <property type="protein sequence ID" value="KAF4623621.1"/>
    <property type="molecule type" value="Genomic_DNA"/>
</dbReference>
<evidence type="ECO:0000256" key="1">
    <source>
        <dbReference type="SAM" id="MobiDB-lite"/>
    </source>
</evidence>
<dbReference type="Gene3D" id="1.10.510.10">
    <property type="entry name" value="Transferase(Phosphotransferase) domain 1"/>
    <property type="match status" value="1"/>
</dbReference>
<sequence length="933" mass="104202">MAQLPGHHLKETPKTSRFNAGSKSIASQRPDIADEMSDEFIVCDFNTFCDGYLPFIPDGQLITQCVENMKTPNEKGECIITELLHEEGATELRLNAFLDPPPNITEPALFNALTKFSMVIERLTIPGRSLHFKFYDCPNNVVTSDVEGGGNKIDGCFVKEEVYPHLPRPDNPAPTEMYKLHNTHIAVPGEWKKNRTRKNEVENNLQLVSAVVQIMNDDARRLFTLGLTLVGEEMRLWYCGRSHSAVSSKVDFIKDPELLIKVFIAFMFATDEELGYDPTVTRHSRNCYTYFFPPVPPSPAPADNAGLAPIADAAAHAQVAGEPTSNAPKGRYFRTIDIISEYRSGTVTGRMPRIWLVQEVKTSEAGAEEVAPGNFVLKDVWLAASAPTEKQIQNDIFADIESFAKNPLPDNKRQFEKFKKANADLFEGEAYMKYFLTIEEDYRGASTKALPDKFARHHSLLHLGPSTNKQGSVGGKSSSKQAFDTPEVLRPSHPSFKDRPAQSHGITEREFATRRQYRVVFKERCRTVESLRTLGEVFEVLRQVLIPIRLMFAAGWVHRDISTGNILAYQPHQAEGWTAKLSDLEYAKKFPPDDNVVAAPDPKTGTPYFMPIEIINSVYMYPPRPKPGNVQKAGTADFFFAKANTRLKPAKMHVTHNFQHELESLWWIILYELTARIYHRLSMEYAETIFKNTVAPISARMNAIHNPIDDKLNEVLAETAKLFIDPVERLRWALMVEYKEREEAAQLENPESYIVIHDVFKRCLDELCELVSKCPTIELGKPKQVTTGRNSVAGQASKKEGEINGSSAEIPPTSMPAPTTPPRTMTPTEMLSPFPSPARIGFRAKSASPWVNREGVEGAGPSTMEEGGLAAFSADIRLPSTPSPTAPSLTARPPTSISSPVPSSARIKAKRRASAVDVDHEGGEERVLKKHRQ</sequence>
<feature type="compositionally biased region" description="Polar residues" evidence="1">
    <location>
        <begin position="15"/>
        <end position="25"/>
    </location>
</feature>
<keyword evidence="4" id="KW-1185">Reference proteome</keyword>
<evidence type="ECO:0000259" key="2">
    <source>
        <dbReference type="Pfam" id="PF17667"/>
    </source>
</evidence>
<feature type="region of interest" description="Disordered" evidence="1">
    <location>
        <begin position="1"/>
        <end position="25"/>
    </location>
</feature>
<dbReference type="Proteomes" id="UP000521872">
    <property type="component" value="Unassembled WGS sequence"/>
</dbReference>
<reference evidence="3 4" key="1">
    <citation type="submission" date="2019-12" db="EMBL/GenBank/DDBJ databases">
        <authorList>
            <person name="Floudas D."/>
            <person name="Bentzer J."/>
            <person name="Ahren D."/>
            <person name="Johansson T."/>
            <person name="Persson P."/>
            <person name="Tunlid A."/>
        </authorList>
    </citation>
    <scope>NUCLEOTIDE SEQUENCE [LARGE SCALE GENOMIC DNA]</scope>
    <source>
        <strain evidence="3 4">CBS 102.39</strain>
    </source>
</reference>
<dbReference type="SUPFAM" id="SSF56112">
    <property type="entry name" value="Protein kinase-like (PK-like)"/>
    <property type="match status" value="1"/>
</dbReference>
<dbReference type="PANTHER" id="PTHR38248:SF2">
    <property type="entry name" value="FUNK1 11"/>
    <property type="match status" value="1"/>
</dbReference>
<comment type="caution">
    <text evidence="3">The sequence shown here is derived from an EMBL/GenBank/DDBJ whole genome shotgun (WGS) entry which is preliminary data.</text>
</comment>
<feature type="region of interest" description="Disordered" evidence="1">
    <location>
        <begin position="787"/>
        <end position="824"/>
    </location>
</feature>
<feature type="region of interest" description="Disordered" evidence="1">
    <location>
        <begin position="462"/>
        <end position="508"/>
    </location>
</feature>
<feature type="region of interest" description="Disordered" evidence="1">
    <location>
        <begin position="876"/>
        <end position="933"/>
    </location>
</feature>
<organism evidence="3 4">
    <name type="scientific">Agrocybe pediades</name>
    <dbReference type="NCBI Taxonomy" id="84607"/>
    <lineage>
        <taxon>Eukaryota</taxon>
        <taxon>Fungi</taxon>
        <taxon>Dikarya</taxon>
        <taxon>Basidiomycota</taxon>
        <taxon>Agaricomycotina</taxon>
        <taxon>Agaricomycetes</taxon>
        <taxon>Agaricomycetidae</taxon>
        <taxon>Agaricales</taxon>
        <taxon>Agaricineae</taxon>
        <taxon>Strophariaceae</taxon>
        <taxon>Agrocybe</taxon>
    </lineage>
</organism>
<dbReference type="InterPro" id="IPR040976">
    <property type="entry name" value="Pkinase_fungal"/>
</dbReference>
<feature type="compositionally biased region" description="Basic and acidic residues" evidence="1">
    <location>
        <begin position="495"/>
        <end position="508"/>
    </location>
</feature>
<name>A0A8H4VUY3_9AGAR</name>
<gene>
    <name evidence="3" type="ORF">D9613_001484</name>
</gene>
<feature type="compositionally biased region" description="Low complexity" evidence="1">
    <location>
        <begin position="469"/>
        <end position="481"/>
    </location>
</feature>
<accession>A0A8H4VUY3</accession>
<feature type="compositionally biased region" description="Basic and acidic residues" evidence="1">
    <location>
        <begin position="917"/>
        <end position="927"/>
    </location>
</feature>
<dbReference type="Pfam" id="PF17667">
    <property type="entry name" value="Pkinase_fungal"/>
    <property type="match status" value="1"/>
</dbReference>